<feature type="domain" description="NB-ARC" evidence="6">
    <location>
        <begin position="134"/>
        <end position="304"/>
    </location>
</feature>
<feature type="domain" description="Disease resistance protein At4g27190-like leucine-rich repeats" evidence="7">
    <location>
        <begin position="1617"/>
        <end position="1739"/>
    </location>
</feature>
<keyword evidence="4" id="KW-0067">ATP-binding</keyword>
<organism evidence="8 9">
    <name type="scientific">Abrus precatorius</name>
    <name type="common">Indian licorice</name>
    <name type="synonym">Glycine abrus</name>
    <dbReference type="NCBI Taxonomy" id="3816"/>
    <lineage>
        <taxon>Eukaryota</taxon>
        <taxon>Viridiplantae</taxon>
        <taxon>Streptophyta</taxon>
        <taxon>Embryophyta</taxon>
        <taxon>Tracheophyta</taxon>
        <taxon>Spermatophyta</taxon>
        <taxon>Magnoliopsida</taxon>
        <taxon>eudicotyledons</taxon>
        <taxon>Gunneridae</taxon>
        <taxon>Pentapetalae</taxon>
        <taxon>rosids</taxon>
        <taxon>fabids</taxon>
        <taxon>Fabales</taxon>
        <taxon>Fabaceae</taxon>
        <taxon>Papilionoideae</taxon>
        <taxon>50 kb inversion clade</taxon>
        <taxon>NPAAA clade</taxon>
        <taxon>indigoferoid/millettioid clade</taxon>
        <taxon>Abreae</taxon>
        <taxon>Abrus</taxon>
    </lineage>
</organism>
<dbReference type="InterPro" id="IPR042197">
    <property type="entry name" value="Apaf_helical"/>
</dbReference>
<dbReference type="Gene3D" id="3.80.10.10">
    <property type="entry name" value="Ribonuclease Inhibitor"/>
    <property type="match status" value="6"/>
</dbReference>
<dbReference type="GO" id="GO:0006952">
    <property type="term" value="P:defense response"/>
    <property type="evidence" value="ECO:0007669"/>
    <property type="project" value="UniProtKB-KW"/>
</dbReference>
<feature type="domain" description="Disease resistance protein At4g27190-like leucine-rich repeats" evidence="7">
    <location>
        <begin position="725"/>
        <end position="829"/>
    </location>
</feature>
<dbReference type="GO" id="GO:0005524">
    <property type="term" value="F:ATP binding"/>
    <property type="evidence" value="ECO:0007669"/>
    <property type="project" value="UniProtKB-KW"/>
</dbReference>
<dbReference type="SUPFAM" id="SSF52058">
    <property type="entry name" value="L domain-like"/>
    <property type="match status" value="2"/>
</dbReference>
<sequence length="1899" mass="218874">MKVVTVAPQLGYLISYKSILENLSNEVKNLQQKRQRVQENLTWDSENYYEENPQNLQQKSLEFQAKNKWLKKIDEFFGQVNIFVNYYEGKSSCTNFLWRYNVNKQARKMMQEMFRLQEEGNLYLLVKPPKSRADTINDIMEALKDPLIQTVGVWWIGGGGTTLLAKQVGEQAKEEQNLFKVVIIDVAEKPSVEQVQEDIEAILGLQFNGEMHVKRRSRLRPRIKKEERILIIINDKWGELNPQEFDLDEIGVPLGDEHKGCKLLLISKSLDFIKNLMGAPKAKVFQLEVLLEEEAQGLFEKMVGGIAQDSEASSIITEIVKSCEGLAPALFAIAKVLEKKDLHALQDALMQLKEHVAPIRLCYNSLESEEHKFLLLILTIRGRRVVNKYSIYVDMLASIFKNLDTFEAARSRCDSLISDLKAYGLLVEDEKETIKINDLIWHTLYSIAQSDLKASMISAEWPPEEWLRSLRFCNMSTVSGVQVRERLQCPEMQEIILSTDNPSMQVPNSFFDETKLLKLLELIGFDCSKLPSSFGLLKNLQALSMYNCELGDITIVGELTNLQILVLLGSRIQQFPREIGQLQKLLILDLRDTYLQVIPSNVLSNLTSLEELYLRNSFCNWEVERSNSENRNASLKELTNLHRLAHIEDLYVPDPEAWPMDLYFEKMKSYTIFIGDRWTETHNGDHGLKVLKVKLNQHLQLEDGIERMVKNVDVLYLDELNGGVQDVLSDLDEFPHLQSLFVQNNVEIKCIAVSSSDDHHSGAFSNLESLSLKNVSNLEVICAGPLNEKSFLKIKVIKVQQCHNIKCLFIKSMIEGLPHLVDLEVSECKLIEAIVVGGKERIVFPQLRSLTLQRLPALSCFYMHSYYYKPGLFDEMISFPNLERMVISNISVRHIWFYPHNAQHSFWKLKNIYIEDCQNLSNVFYFLDEDIPGLIDPAVIEFPEMAKMHLQELPSFLRFLLSGSGYPEWSSLENVILNHCPKVSHMGLGRIERSKLKSMDATHDLTIDGDEELSKAEELYEHKPLLLSSLTMFKAKNCSKGKRLCQFVRYLVERSEVLEHITIEHCRTEPFLIDTNVFQYFSLKELVLMELPDMVEIWHGDEIIYISNLRKIHFKRCPSLMLVFPESVEIGHRLNELKIEECGKLTQIFQHDYNRVEFLALSKVELMNLPELIKFGNYKSKFLVLKTLVIEKCPKLEIFTHGLATTYDLPIDPDSFPELDELKLDTCHKLVYVNSTMTLQEFPKLTKLTVSHCNSLKIIFRIIKEISYSTERLQQLTELTLIDLPNLTHIIKKEMGENKTSFPQLKYISLENLTKLTTVFPYTSHFPSLETLIITNCPALVTFLDDSNERKDHLEEPPVSNYFFPNHLSLDKLKILCIINQEIEKLWHYTCPPKSFSKLENLTLKNNKLLNIIKSNMIERYDNLKLMTVDKCELMTEVFDIKDDEQNQNIQEMVPQLSILALSNLKSLTYLWNKEPQVPFFSNLMSLHIVNCGSLKSLFSPSSTKNFRKLKLLKLCDCDKVKEVISIDKNESVSIIFPEVECLVLKNLPELVSFCQQSGTFEWPKLQTVRVSNIPNMKTFSGGHVNTPLLRSVYITFVKKYWLGDLNKTVSYIHQNSGLENLTLSDNNLLRAISLHTITRYSNLINLTVDKCEVLAEVFYLDDDKQDENIKEMLPQLKTLTLSNLKCLTYIWNKEPQVPFFPNLVSLNIVHCGSLKSLFSCSATKNLSKLKLLKLCNCEKMEKILSNDKEENVSIIFPEVECLVLKDLPKLISFCQLSGTIDWPKLQKVRVSNIPSMKTFSRDQVNTPLLRSVYITFVKKYWLGNLNKTISYIHQNAGTVRSPVALTYLFTYHNYDSLERSPKWTFERVTGTEVRAYSSDLYLGSDEDLDSEDLAEIES</sequence>
<feature type="domain" description="Disease resistance protein At4g27190-like leucine-rich repeats" evidence="7">
    <location>
        <begin position="1052"/>
        <end position="1143"/>
    </location>
</feature>
<feature type="domain" description="Disease resistance protein At4g27190-like leucine-rich repeats" evidence="7">
    <location>
        <begin position="1376"/>
        <end position="1519"/>
    </location>
</feature>
<evidence type="ECO:0000259" key="7">
    <source>
        <dbReference type="Pfam" id="PF23247"/>
    </source>
</evidence>
<evidence type="ECO:0000313" key="9">
    <source>
        <dbReference type="RefSeq" id="XP_027341017.1"/>
    </source>
</evidence>
<dbReference type="SUPFAM" id="SSF52047">
    <property type="entry name" value="RNI-like"/>
    <property type="match status" value="1"/>
</dbReference>
<dbReference type="KEGG" id="aprc:113854294"/>
<dbReference type="OrthoDB" id="1747797at2759"/>
<dbReference type="SUPFAM" id="SSF52540">
    <property type="entry name" value="P-loop containing nucleoside triphosphate hydrolases"/>
    <property type="match status" value="1"/>
</dbReference>
<feature type="domain" description="Disease resistance protein At4g27190-like leucine-rich repeats" evidence="7">
    <location>
        <begin position="1209"/>
        <end position="1337"/>
    </location>
</feature>
<reference evidence="8" key="1">
    <citation type="journal article" date="2019" name="Toxins">
        <title>Detection of Abrin-Like and Prepropulchellin-Like Toxin Genes and Transcripts Using Whole Genome Sequencing and Full-Length Transcript Sequencing of Abrus precatorius.</title>
        <authorList>
            <person name="Hovde B.T."/>
            <person name="Daligault H.E."/>
            <person name="Hanschen E.R."/>
            <person name="Kunde Y.A."/>
            <person name="Johnson M.B."/>
            <person name="Starkenburg S.R."/>
            <person name="Johnson S.L."/>
        </authorList>
    </citation>
    <scope>NUCLEOTIDE SEQUENCE [LARGE SCALE GENOMIC DNA]</scope>
</reference>
<name>A0A8B8KB62_ABRPR</name>
<dbReference type="Gene3D" id="1.10.8.430">
    <property type="entry name" value="Helical domain of apoptotic protease-activating factors"/>
    <property type="match status" value="1"/>
</dbReference>
<evidence type="ECO:0000256" key="4">
    <source>
        <dbReference type="ARBA" id="ARBA00022840"/>
    </source>
</evidence>
<dbReference type="GeneID" id="113854294"/>
<keyword evidence="3" id="KW-0611">Plant defense</keyword>
<comment type="similarity">
    <text evidence="1">Belongs to the disease resistance NB-LRR family.</text>
</comment>
<gene>
    <name evidence="9" type="primary">LOC113854294</name>
</gene>
<dbReference type="InterPro" id="IPR050905">
    <property type="entry name" value="Plant_NBS-LRR"/>
</dbReference>
<keyword evidence="8" id="KW-1185">Reference proteome</keyword>
<proteinExistence type="inferred from homology"/>
<keyword evidence="5" id="KW-0175">Coiled coil</keyword>
<keyword evidence="2" id="KW-0547">Nucleotide-binding</keyword>
<dbReference type="Gene3D" id="3.40.50.300">
    <property type="entry name" value="P-loop containing nucleotide triphosphate hydrolases"/>
    <property type="match status" value="1"/>
</dbReference>
<evidence type="ECO:0000256" key="3">
    <source>
        <dbReference type="ARBA" id="ARBA00022821"/>
    </source>
</evidence>
<reference evidence="9" key="2">
    <citation type="submission" date="2025-08" db="UniProtKB">
        <authorList>
            <consortium name="RefSeq"/>
        </authorList>
    </citation>
    <scope>IDENTIFICATION</scope>
    <source>
        <tissue evidence="9">Young leaves</tissue>
    </source>
</reference>
<evidence type="ECO:0000256" key="5">
    <source>
        <dbReference type="SAM" id="Coils"/>
    </source>
</evidence>
<feature type="coiled-coil region" evidence="5">
    <location>
        <begin position="13"/>
        <end position="40"/>
    </location>
</feature>
<accession>A0A8B8KB62</accession>
<evidence type="ECO:0000259" key="6">
    <source>
        <dbReference type="Pfam" id="PF00931"/>
    </source>
</evidence>
<dbReference type="InterPro" id="IPR027417">
    <property type="entry name" value="P-loop_NTPase"/>
</dbReference>
<dbReference type="RefSeq" id="XP_027341017.1">
    <property type="nucleotide sequence ID" value="XM_027485216.1"/>
</dbReference>
<dbReference type="Pfam" id="PF00931">
    <property type="entry name" value="NB-ARC"/>
    <property type="match status" value="1"/>
</dbReference>
<dbReference type="Proteomes" id="UP000694853">
    <property type="component" value="Unplaced"/>
</dbReference>
<dbReference type="InterPro" id="IPR002182">
    <property type="entry name" value="NB-ARC"/>
</dbReference>
<dbReference type="PANTHER" id="PTHR33463">
    <property type="entry name" value="NB-ARC DOMAIN-CONTAINING PROTEIN-RELATED"/>
    <property type="match status" value="1"/>
</dbReference>
<dbReference type="InterPro" id="IPR057135">
    <property type="entry name" value="At4g27190-like_LRR"/>
</dbReference>
<dbReference type="GO" id="GO:0043531">
    <property type="term" value="F:ADP binding"/>
    <property type="evidence" value="ECO:0007669"/>
    <property type="project" value="InterPro"/>
</dbReference>
<dbReference type="Pfam" id="PF23247">
    <property type="entry name" value="LRR_RPS2"/>
    <property type="match status" value="5"/>
</dbReference>
<dbReference type="InterPro" id="IPR032675">
    <property type="entry name" value="LRR_dom_sf"/>
</dbReference>
<evidence type="ECO:0000256" key="2">
    <source>
        <dbReference type="ARBA" id="ARBA00022741"/>
    </source>
</evidence>
<evidence type="ECO:0000256" key="1">
    <source>
        <dbReference type="ARBA" id="ARBA00008894"/>
    </source>
</evidence>
<protein>
    <submittedName>
        <fullName evidence="9">Uncharacterized protein LOC113854294</fullName>
    </submittedName>
</protein>
<dbReference type="PANTHER" id="PTHR33463:SF145">
    <property type="entry name" value="NB-ARC DOMAIN-CONTAINING PROTEIN"/>
    <property type="match status" value="1"/>
</dbReference>
<evidence type="ECO:0000313" key="8">
    <source>
        <dbReference type="Proteomes" id="UP000694853"/>
    </source>
</evidence>